<proteinExistence type="predicted"/>
<dbReference type="InterPro" id="IPR007880">
    <property type="entry name" value="Spiralin"/>
</dbReference>
<evidence type="ECO:0000313" key="2">
    <source>
        <dbReference type="EMBL" id="ATZ16812.1"/>
    </source>
</evidence>
<dbReference type="RefSeq" id="WP_025734447.1">
    <property type="nucleotide sequence ID" value="NZ_CP024963.1"/>
</dbReference>
<keyword evidence="3" id="KW-1185">Reference proteome</keyword>
<accession>A0A2K8NSI5</accession>
<dbReference type="GO" id="GO:0016020">
    <property type="term" value="C:membrane"/>
    <property type="evidence" value="ECO:0007669"/>
    <property type="project" value="InterPro"/>
</dbReference>
<dbReference type="EMBL" id="CP024963">
    <property type="protein sequence ID" value="ATZ16812.1"/>
    <property type="molecule type" value="Genomic_DNA"/>
</dbReference>
<evidence type="ECO:0000313" key="3">
    <source>
        <dbReference type="Proteomes" id="UP000232063"/>
    </source>
</evidence>
<evidence type="ECO:0008006" key="4">
    <source>
        <dbReference type="Google" id="ProtNLM"/>
    </source>
</evidence>
<sequence length="406" mass="44648">MKKLLMILGSVGTMTATATTVVACGNPNSISDQQTSINGIKDLTITINDDKEAIKNQIQEAINNVIEGAILDTDYTIQGLKDSFEVGDKITVVAVEGSNLIKDSFEITIQDGQTNLEPEQSEPKLIVPNGMINFTFEETLINGYEDKDLKPVEVDENGNEINDENKKLSNIMLWPKSLINSIGLGDGFVPTEGETQRTINVQAKDKEGLAYVKLKSVQEPNLNTELSEIFAFNIQKMDIASLNKKINAYVGEKEDVLKSKINFMINTITSAVITDKEYDVELPKNGLKLGEIVKVKAKEGTDGQNGSPSIFGDFSFAIKEDDRKDLSELKDNLTINRSDSTTQIKQKIQKAIDNICHGLKFKKDYFVKGLNPLSGVVDLKTSNIEIGAHPNSDKIKGMVSLPIQSK</sequence>
<dbReference type="PROSITE" id="PS51257">
    <property type="entry name" value="PROKAR_LIPOPROTEIN"/>
    <property type="match status" value="1"/>
</dbReference>
<name>A0A2K8NSI5_9MOLU</name>
<dbReference type="AlphaFoldDB" id="A0A2K8NSI5"/>
<dbReference type="Proteomes" id="UP000232063">
    <property type="component" value="Chromosome"/>
</dbReference>
<feature type="signal peptide" evidence="1">
    <location>
        <begin position="1"/>
        <end position="18"/>
    </location>
</feature>
<dbReference type="Pfam" id="PF05215">
    <property type="entry name" value="Spiralin"/>
    <property type="match status" value="2"/>
</dbReference>
<reference evidence="2 3" key="1">
    <citation type="submission" date="2017-11" db="EMBL/GenBank/DDBJ databases">
        <title>Genome sequence of Entomoplasma luminosum PIMN-1 (ATCC 49195).</title>
        <authorList>
            <person name="Lo W.-S."/>
            <person name="Gasparich G.E."/>
            <person name="Kuo C.-H."/>
        </authorList>
    </citation>
    <scope>NUCLEOTIDE SEQUENCE [LARGE SCALE GENOMIC DNA]</scope>
    <source>
        <strain evidence="2 3">PIMN-1</strain>
    </source>
</reference>
<gene>
    <name evidence="2" type="ORF">ELUMI_v1c00840</name>
</gene>
<feature type="chain" id="PRO_5014778368" description="Lipoprotein" evidence="1">
    <location>
        <begin position="19"/>
        <end position="406"/>
    </location>
</feature>
<evidence type="ECO:0000256" key="1">
    <source>
        <dbReference type="SAM" id="SignalP"/>
    </source>
</evidence>
<organism evidence="2 3">
    <name type="scientific">Williamsoniiplasma luminosum</name>
    <dbReference type="NCBI Taxonomy" id="214888"/>
    <lineage>
        <taxon>Bacteria</taxon>
        <taxon>Bacillati</taxon>
        <taxon>Mycoplasmatota</taxon>
        <taxon>Mollicutes</taxon>
        <taxon>Entomoplasmatales</taxon>
        <taxon>Williamsoniiplasma</taxon>
    </lineage>
</organism>
<dbReference type="NCBIfam" id="NF045726">
    <property type="entry name" value="XXplasma_LP"/>
    <property type="match status" value="1"/>
</dbReference>
<keyword evidence="1" id="KW-0732">Signal</keyword>
<protein>
    <recommendedName>
        <fullName evidence="4">Lipoprotein</fullName>
    </recommendedName>
</protein>
<dbReference type="InterPro" id="IPR054816">
    <property type="entry name" value="Lipoprotein_mollicutes-type_CS"/>
</dbReference>
<dbReference type="KEGG" id="elj:ELUMI_v1c00840"/>